<feature type="domain" description="HTH cro/C1-type" evidence="2">
    <location>
        <begin position="7"/>
        <end position="61"/>
    </location>
</feature>
<keyword evidence="1" id="KW-0238">DNA-binding</keyword>
<name>A0A926NBJ0_9BACL</name>
<dbReference type="EMBL" id="JACXAH010000043">
    <property type="protein sequence ID" value="MBD1373881.1"/>
    <property type="molecule type" value="Genomic_DNA"/>
</dbReference>
<dbReference type="GO" id="GO:0003677">
    <property type="term" value="F:DNA binding"/>
    <property type="evidence" value="ECO:0007669"/>
    <property type="project" value="UniProtKB-KW"/>
</dbReference>
<dbReference type="CDD" id="cd00093">
    <property type="entry name" value="HTH_XRE"/>
    <property type="match status" value="1"/>
</dbReference>
<gene>
    <name evidence="3" type="ORF">IC620_16170</name>
</gene>
<sequence length="120" mass="13710">MSFADKLKKRRKALGITQQTLADELGVSHTTVSKWESGNFDPDTSTLKKIANYLHVSIDYLLENENESPETLDILEALNKNRLHIEDPKTGEPLPIPKLEERIIKNILIDIITRKEEDKS</sequence>
<evidence type="ECO:0000313" key="4">
    <source>
        <dbReference type="Proteomes" id="UP000661691"/>
    </source>
</evidence>
<dbReference type="RefSeq" id="WP_191142840.1">
    <property type="nucleotide sequence ID" value="NZ_JACXAH010000043.1"/>
</dbReference>
<dbReference type="InterPro" id="IPR010982">
    <property type="entry name" value="Lambda_DNA-bd_dom_sf"/>
</dbReference>
<dbReference type="InterPro" id="IPR001387">
    <property type="entry name" value="Cro/C1-type_HTH"/>
</dbReference>
<evidence type="ECO:0000256" key="1">
    <source>
        <dbReference type="ARBA" id="ARBA00023125"/>
    </source>
</evidence>
<organism evidence="3 4">
    <name type="scientific">Polycladospora coralii</name>
    <dbReference type="NCBI Taxonomy" id="2771432"/>
    <lineage>
        <taxon>Bacteria</taxon>
        <taxon>Bacillati</taxon>
        <taxon>Bacillota</taxon>
        <taxon>Bacilli</taxon>
        <taxon>Bacillales</taxon>
        <taxon>Thermoactinomycetaceae</taxon>
        <taxon>Polycladospora</taxon>
    </lineage>
</organism>
<evidence type="ECO:0000259" key="2">
    <source>
        <dbReference type="PROSITE" id="PS50943"/>
    </source>
</evidence>
<proteinExistence type="predicted"/>
<dbReference type="PANTHER" id="PTHR46558">
    <property type="entry name" value="TRACRIPTIONAL REGULATORY PROTEIN-RELATED-RELATED"/>
    <property type="match status" value="1"/>
</dbReference>
<protein>
    <submittedName>
        <fullName evidence="3">Helix-turn-helix transcriptional regulator</fullName>
    </submittedName>
</protein>
<evidence type="ECO:0000313" key="3">
    <source>
        <dbReference type="EMBL" id="MBD1373881.1"/>
    </source>
</evidence>
<dbReference type="Pfam" id="PF01381">
    <property type="entry name" value="HTH_3"/>
    <property type="match status" value="1"/>
</dbReference>
<dbReference type="SUPFAM" id="SSF47413">
    <property type="entry name" value="lambda repressor-like DNA-binding domains"/>
    <property type="match status" value="1"/>
</dbReference>
<reference evidence="3" key="1">
    <citation type="submission" date="2020-09" db="EMBL/GenBank/DDBJ databases">
        <title>A novel bacterium of genus Hazenella, isolated from South China Sea.</title>
        <authorList>
            <person name="Huang H."/>
            <person name="Mo K."/>
            <person name="Hu Y."/>
        </authorList>
    </citation>
    <scope>NUCLEOTIDE SEQUENCE</scope>
    <source>
        <strain evidence="3">IB182357</strain>
    </source>
</reference>
<dbReference type="PROSITE" id="PS50943">
    <property type="entry name" value="HTH_CROC1"/>
    <property type="match status" value="1"/>
</dbReference>
<dbReference type="Gene3D" id="1.10.260.40">
    <property type="entry name" value="lambda repressor-like DNA-binding domains"/>
    <property type="match status" value="1"/>
</dbReference>
<dbReference type="Proteomes" id="UP000661691">
    <property type="component" value="Unassembled WGS sequence"/>
</dbReference>
<dbReference type="SMART" id="SM00530">
    <property type="entry name" value="HTH_XRE"/>
    <property type="match status" value="1"/>
</dbReference>
<keyword evidence="4" id="KW-1185">Reference proteome</keyword>
<dbReference type="AlphaFoldDB" id="A0A926NBJ0"/>
<dbReference type="PANTHER" id="PTHR46558:SF11">
    <property type="entry name" value="HTH-TYPE TRANSCRIPTIONAL REGULATOR XRE"/>
    <property type="match status" value="1"/>
</dbReference>
<accession>A0A926NBJ0</accession>
<comment type="caution">
    <text evidence="3">The sequence shown here is derived from an EMBL/GenBank/DDBJ whole genome shotgun (WGS) entry which is preliminary data.</text>
</comment>